<dbReference type="InterPro" id="IPR017441">
    <property type="entry name" value="Protein_kinase_ATP_BS"/>
</dbReference>
<protein>
    <recommendedName>
        <fullName evidence="1">non-specific serine/threonine protein kinase</fullName>
        <ecNumber evidence="1">2.7.11.1</ecNumber>
    </recommendedName>
</protein>
<comment type="catalytic activity">
    <reaction evidence="8">
        <text>L-seryl-[protein] + ATP = O-phospho-L-seryl-[protein] + ADP + H(+)</text>
        <dbReference type="Rhea" id="RHEA:17989"/>
        <dbReference type="Rhea" id="RHEA-COMP:9863"/>
        <dbReference type="Rhea" id="RHEA-COMP:11604"/>
        <dbReference type="ChEBI" id="CHEBI:15378"/>
        <dbReference type="ChEBI" id="CHEBI:29999"/>
        <dbReference type="ChEBI" id="CHEBI:30616"/>
        <dbReference type="ChEBI" id="CHEBI:83421"/>
        <dbReference type="ChEBI" id="CHEBI:456216"/>
        <dbReference type="EC" id="2.7.11.1"/>
    </reaction>
</comment>
<evidence type="ECO:0000256" key="3">
    <source>
        <dbReference type="ARBA" id="ARBA00022679"/>
    </source>
</evidence>
<proteinExistence type="predicted"/>
<dbReference type="VEuPathDB" id="FungiDB:EYZ11_001333"/>
<gene>
    <name evidence="11" type="ORF">ATNIH1004_002979</name>
</gene>
<dbReference type="GO" id="GO:0004674">
    <property type="term" value="F:protein serine/threonine kinase activity"/>
    <property type="evidence" value="ECO:0007669"/>
    <property type="project" value="UniProtKB-KW"/>
</dbReference>
<dbReference type="PANTHER" id="PTHR47634:SF9">
    <property type="entry name" value="PROTEIN KINASE DOMAIN-CONTAINING PROTEIN-RELATED"/>
    <property type="match status" value="1"/>
</dbReference>
<name>A0A5M9MWH2_9EURO</name>
<dbReference type="InterPro" id="IPR000719">
    <property type="entry name" value="Prot_kinase_dom"/>
</dbReference>
<evidence type="ECO:0000313" key="11">
    <source>
        <dbReference type="EMBL" id="KAA8650296.1"/>
    </source>
</evidence>
<comment type="caution">
    <text evidence="11">The sequence shown here is derived from an EMBL/GenBank/DDBJ whole genome shotgun (WGS) entry which is preliminary data.</text>
</comment>
<dbReference type="PROSITE" id="PS50011">
    <property type="entry name" value="PROTEIN_KINASE_DOM"/>
    <property type="match status" value="1"/>
</dbReference>
<keyword evidence="5" id="KW-0418">Kinase</keyword>
<dbReference type="RefSeq" id="XP_033429657.1">
    <property type="nucleotide sequence ID" value="XM_033567662.1"/>
</dbReference>
<evidence type="ECO:0000256" key="4">
    <source>
        <dbReference type="ARBA" id="ARBA00022741"/>
    </source>
</evidence>
<dbReference type="EC" id="2.7.11.1" evidence="1"/>
<dbReference type="Pfam" id="PF00069">
    <property type="entry name" value="Pkinase"/>
    <property type="match status" value="1"/>
</dbReference>
<dbReference type="EMBL" id="QUQM01000001">
    <property type="protein sequence ID" value="KAA8650296.1"/>
    <property type="molecule type" value="Genomic_DNA"/>
</dbReference>
<evidence type="ECO:0000256" key="9">
    <source>
        <dbReference type="PROSITE-ProRule" id="PRU10141"/>
    </source>
</evidence>
<evidence type="ECO:0000256" key="8">
    <source>
        <dbReference type="ARBA" id="ARBA00048679"/>
    </source>
</evidence>
<dbReference type="InterPro" id="IPR051334">
    <property type="entry name" value="SRPK"/>
</dbReference>
<dbReference type="VEuPathDB" id="FungiDB:EYZ11_001366"/>
<sequence length="377" mass="43517">MASTQTSQPRVFPTSGFDILDPSEIFEEETLPDYLKERYYPVHIGEVFKSQYQVVTKLGFGSSSAVWLCRDLRSNKRYLVLKIHVRSRRQLPEVEISKHLKAIHDYHGGEKYVRLILDSFEISGPHGVHPCLVYQPAGIDIRDYIHCLEGDALPENLLRPALRFVLIALDYLHQANVIHTDIQPNNILLGIDDESILAEMEEDEISNPAPRKQLCDRTIYATRAMPLTSGEPILADLGEAAPEVMLGMHWDNKVDIWALGQMAWTLFEQGHLFRNRTLENDTQHAQRFAEMISLLGPPPVEFLRRSEEGLKFWDENGNWRGSIEIPEQSLESRESRLEADRAMPFLRFLRKTLCWLPEERPTAKELLLDEWLRGDDY</sequence>
<evidence type="ECO:0000313" key="12">
    <source>
        <dbReference type="Proteomes" id="UP000324241"/>
    </source>
</evidence>
<evidence type="ECO:0000256" key="1">
    <source>
        <dbReference type="ARBA" id="ARBA00012513"/>
    </source>
</evidence>
<dbReference type="SUPFAM" id="SSF56112">
    <property type="entry name" value="Protein kinase-like (PK-like)"/>
    <property type="match status" value="1"/>
</dbReference>
<dbReference type="OrthoDB" id="5979581at2759"/>
<dbReference type="PANTHER" id="PTHR47634">
    <property type="entry name" value="PROTEIN KINASE DOMAIN-CONTAINING PROTEIN-RELATED"/>
    <property type="match status" value="1"/>
</dbReference>
<dbReference type="GO" id="GO:0005524">
    <property type="term" value="F:ATP binding"/>
    <property type="evidence" value="ECO:0007669"/>
    <property type="project" value="UniProtKB-UniRule"/>
</dbReference>
<keyword evidence="6 9" id="KW-0067">ATP-binding</keyword>
<comment type="catalytic activity">
    <reaction evidence="7">
        <text>L-threonyl-[protein] + ATP = O-phospho-L-threonyl-[protein] + ADP + H(+)</text>
        <dbReference type="Rhea" id="RHEA:46608"/>
        <dbReference type="Rhea" id="RHEA-COMP:11060"/>
        <dbReference type="Rhea" id="RHEA-COMP:11605"/>
        <dbReference type="ChEBI" id="CHEBI:15378"/>
        <dbReference type="ChEBI" id="CHEBI:30013"/>
        <dbReference type="ChEBI" id="CHEBI:30616"/>
        <dbReference type="ChEBI" id="CHEBI:61977"/>
        <dbReference type="ChEBI" id="CHEBI:456216"/>
        <dbReference type="EC" id="2.7.11.1"/>
    </reaction>
</comment>
<evidence type="ECO:0000256" key="5">
    <source>
        <dbReference type="ARBA" id="ARBA00022777"/>
    </source>
</evidence>
<dbReference type="GO" id="GO:0050684">
    <property type="term" value="P:regulation of mRNA processing"/>
    <property type="evidence" value="ECO:0007669"/>
    <property type="project" value="TreeGrafter"/>
</dbReference>
<dbReference type="Proteomes" id="UP000324241">
    <property type="component" value="Unassembled WGS sequence"/>
</dbReference>
<reference evidence="11 12" key="1">
    <citation type="submission" date="2019-08" db="EMBL/GenBank/DDBJ databases">
        <title>The genome sequence of a newly discovered highly antifungal drug resistant Aspergillus species, Aspergillus tanneri NIH 1004.</title>
        <authorList>
            <person name="Mounaud S."/>
            <person name="Singh I."/>
            <person name="Joardar V."/>
            <person name="Pakala S."/>
            <person name="Pakala S."/>
            <person name="Venepally P."/>
            <person name="Chung J.K."/>
            <person name="Losada L."/>
            <person name="Nierman W.C."/>
        </authorList>
    </citation>
    <scope>NUCLEOTIDE SEQUENCE [LARGE SCALE GENOMIC DNA]</scope>
    <source>
        <strain evidence="11 12">NIH1004</strain>
    </source>
</reference>
<keyword evidence="4 9" id="KW-0547">Nucleotide-binding</keyword>
<feature type="binding site" evidence="9">
    <location>
        <position position="82"/>
    </location>
    <ligand>
        <name>ATP</name>
        <dbReference type="ChEBI" id="CHEBI:30616"/>
    </ligand>
</feature>
<keyword evidence="3" id="KW-0808">Transferase</keyword>
<accession>A0A5M9MWH2</accession>
<dbReference type="InterPro" id="IPR011009">
    <property type="entry name" value="Kinase-like_dom_sf"/>
</dbReference>
<dbReference type="PROSITE" id="PS00107">
    <property type="entry name" value="PROTEIN_KINASE_ATP"/>
    <property type="match status" value="1"/>
</dbReference>
<dbReference type="AlphaFoldDB" id="A0A5M9MWH2"/>
<organism evidence="11 12">
    <name type="scientific">Aspergillus tanneri</name>
    <dbReference type="NCBI Taxonomy" id="1220188"/>
    <lineage>
        <taxon>Eukaryota</taxon>
        <taxon>Fungi</taxon>
        <taxon>Dikarya</taxon>
        <taxon>Ascomycota</taxon>
        <taxon>Pezizomycotina</taxon>
        <taxon>Eurotiomycetes</taxon>
        <taxon>Eurotiomycetidae</taxon>
        <taxon>Eurotiales</taxon>
        <taxon>Aspergillaceae</taxon>
        <taxon>Aspergillus</taxon>
        <taxon>Aspergillus subgen. Circumdati</taxon>
    </lineage>
</organism>
<evidence type="ECO:0000259" key="10">
    <source>
        <dbReference type="PROSITE" id="PS50011"/>
    </source>
</evidence>
<dbReference type="GeneID" id="54325681"/>
<evidence type="ECO:0000256" key="7">
    <source>
        <dbReference type="ARBA" id="ARBA00047899"/>
    </source>
</evidence>
<keyword evidence="2" id="KW-0723">Serine/threonine-protein kinase</keyword>
<evidence type="ECO:0000256" key="2">
    <source>
        <dbReference type="ARBA" id="ARBA00022527"/>
    </source>
</evidence>
<feature type="domain" description="Protein kinase" evidence="10">
    <location>
        <begin position="52"/>
        <end position="372"/>
    </location>
</feature>
<evidence type="ECO:0000256" key="6">
    <source>
        <dbReference type="ARBA" id="ARBA00022840"/>
    </source>
</evidence>
<dbReference type="SMART" id="SM00220">
    <property type="entry name" value="S_TKc"/>
    <property type="match status" value="1"/>
</dbReference>
<dbReference type="GO" id="GO:0000245">
    <property type="term" value="P:spliceosomal complex assembly"/>
    <property type="evidence" value="ECO:0007669"/>
    <property type="project" value="TreeGrafter"/>
</dbReference>
<dbReference type="Gene3D" id="3.30.200.20">
    <property type="entry name" value="Phosphorylase Kinase, domain 1"/>
    <property type="match status" value="1"/>
</dbReference>
<dbReference type="Gene3D" id="1.10.510.10">
    <property type="entry name" value="Transferase(Phosphotransferase) domain 1"/>
    <property type="match status" value="1"/>
</dbReference>